<organism evidence="2 3">
    <name type="scientific">Paraconexibacter algicola</name>
    <dbReference type="NCBI Taxonomy" id="2133960"/>
    <lineage>
        <taxon>Bacteria</taxon>
        <taxon>Bacillati</taxon>
        <taxon>Actinomycetota</taxon>
        <taxon>Thermoleophilia</taxon>
        <taxon>Solirubrobacterales</taxon>
        <taxon>Paraconexibacteraceae</taxon>
        <taxon>Paraconexibacter</taxon>
    </lineage>
</organism>
<keyword evidence="1" id="KW-1133">Transmembrane helix</keyword>
<evidence type="ECO:0000256" key="1">
    <source>
        <dbReference type="SAM" id="Phobius"/>
    </source>
</evidence>
<proteinExistence type="predicted"/>
<accession>A0A2T4UM36</accession>
<reference evidence="2 3" key="1">
    <citation type="submission" date="2018-03" db="EMBL/GenBank/DDBJ databases">
        <title>Aquarubrobacter algicola gen. nov., sp. nov., a novel actinobacterium isolated from shallow eutrophic lake during the end of cyanobacterial harmful algal blooms.</title>
        <authorList>
            <person name="Chun S.J."/>
        </authorList>
    </citation>
    <scope>NUCLEOTIDE SEQUENCE [LARGE SCALE GENOMIC DNA]</scope>
    <source>
        <strain evidence="2 3">Seoho-28</strain>
    </source>
</reference>
<dbReference type="Proteomes" id="UP000240739">
    <property type="component" value="Unassembled WGS sequence"/>
</dbReference>
<protein>
    <submittedName>
        <fullName evidence="2">Uncharacterized protein</fullName>
    </submittedName>
</protein>
<evidence type="ECO:0000313" key="3">
    <source>
        <dbReference type="Proteomes" id="UP000240739"/>
    </source>
</evidence>
<dbReference type="RefSeq" id="WP_107568934.1">
    <property type="nucleotide sequence ID" value="NZ_PYYB01000001.1"/>
</dbReference>
<dbReference type="EMBL" id="PYYB01000001">
    <property type="protein sequence ID" value="PTL60289.1"/>
    <property type="molecule type" value="Genomic_DNA"/>
</dbReference>
<keyword evidence="1" id="KW-0472">Membrane</keyword>
<feature type="transmembrane region" description="Helical" evidence="1">
    <location>
        <begin position="48"/>
        <end position="70"/>
    </location>
</feature>
<keyword evidence="1" id="KW-0812">Transmembrane</keyword>
<comment type="caution">
    <text evidence="2">The sequence shown here is derived from an EMBL/GenBank/DDBJ whole genome shotgun (WGS) entry which is preliminary data.</text>
</comment>
<sequence length="113" mass="11850">MSVSINRFLRRSRRRLLLVASLLFICFAVVSAHSAFGGGQMDHDGQMAGALAVCLAIGETAAAMFVAAALGRLAVRPARLTALPATLEGTPRLFGVPQGTKARAGPELQVFLT</sequence>
<evidence type="ECO:0000313" key="2">
    <source>
        <dbReference type="EMBL" id="PTL60289.1"/>
    </source>
</evidence>
<keyword evidence="3" id="KW-1185">Reference proteome</keyword>
<dbReference type="AlphaFoldDB" id="A0A2T4UM36"/>
<gene>
    <name evidence="2" type="ORF">C7Y72_11890</name>
</gene>
<name>A0A2T4UM36_9ACTN</name>